<dbReference type="eggNOG" id="ENOG5033GJR">
    <property type="taxonomic scope" value="Bacteria"/>
</dbReference>
<protein>
    <submittedName>
        <fullName evidence="1">Uncharacterized protein</fullName>
    </submittedName>
</protein>
<dbReference type="AlphaFoldDB" id="A6DSZ5"/>
<keyword evidence="2" id="KW-1185">Reference proteome</keyword>
<name>A6DSZ5_9BACT</name>
<reference evidence="1 2" key="1">
    <citation type="journal article" date="2010" name="J. Bacteriol.">
        <title>Genome sequence of Lentisphaera araneosa HTCC2155T, the type species of the order Lentisphaerales in the phylum Lentisphaerae.</title>
        <authorList>
            <person name="Thrash J.C."/>
            <person name="Cho J.C."/>
            <person name="Vergin K.L."/>
            <person name="Morris R.M."/>
            <person name="Giovannoni S.J."/>
        </authorList>
    </citation>
    <scope>NUCLEOTIDE SEQUENCE [LARGE SCALE GENOMIC DNA]</scope>
    <source>
        <strain evidence="1 2">HTCC2155</strain>
    </source>
</reference>
<evidence type="ECO:0000313" key="2">
    <source>
        <dbReference type="Proteomes" id="UP000004947"/>
    </source>
</evidence>
<dbReference type="Proteomes" id="UP000004947">
    <property type="component" value="Unassembled WGS sequence"/>
</dbReference>
<gene>
    <name evidence="1" type="ORF">LNTAR_24938</name>
</gene>
<sequence length="119" mass="13833">MKEINFITTENGDDIIISLCSQGTNPLDVSSFIMMRTPKFEPLLEPHERGICLSWEDEDDIVVIADRISINRNEIHIKTRNKTENHKFNIKQISDEDYKSLLKQLEIINFDKSAIIIKD</sequence>
<dbReference type="EMBL" id="ABCK01000033">
    <property type="protein sequence ID" value="EDM25285.1"/>
    <property type="molecule type" value="Genomic_DNA"/>
</dbReference>
<evidence type="ECO:0000313" key="1">
    <source>
        <dbReference type="EMBL" id="EDM25285.1"/>
    </source>
</evidence>
<proteinExistence type="predicted"/>
<comment type="caution">
    <text evidence="1">The sequence shown here is derived from an EMBL/GenBank/DDBJ whole genome shotgun (WGS) entry which is preliminary data.</text>
</comment>
<dbReference type="OrthoDB" id="6215236at2"/>
<accession>A6DSZ5</accession>
<dbReference type="RefSeq" id="WP_007280950.1">
    <property type="nucleotide sequence ID" value="NZ_ABCK01000033.1"/>
</dbReference>
<organism evidence="1 2">
    <name type="scientific">Lentisphaera araneosa HTCC2155</name>
    <dbReference type="NCBI Taxonomy" id="313628"/>
    <lineage>
        <taxon>Bacteria</taxon>
        <taxon>Pseudomonadati</taxon>
        <taxon>Lentisphaerota</taxon>
        <taxon>Lentisphaeria</taxon>
        <taxon>Lentisphaerales</taxon>
        <taxon>Lentisphaeraceae</taxon>
        <taxon>Lentisphaera</taxon>
    </lineage>
</organism>